<reference evidence="4" key="1">
    <citation type="journal article" date="2019" name="Int. J. Syst. Evol. Microbiol.">
        <title>The Global Catalogue of Microorganisms (GCM) 10K type strain sequencing project: providing services to taxonomists for standard genome sequencing and annotation.</title>
        <authorList>
            <consortium name="The Broad Institute Genomics Platform"/>
            <consortium name="The Broad Institute Genome Sequencing Center for Infectious Disease"/>
            <person name="Wu L."/>
            <person name="Ma J."/>
        </authorList>
    </citation>
    <scope>NUCLEOTIDE SEQUENCE [LARGE SCALE GENOMIC DNA]</scope>
    <source>
        <strain evidence="4">JCM 17805</strain>
    </source>
</reference>
<evidence type="ECO:0000313" key="4">
    <source>
        <dbReference type="Proteomes" id="UP001500604"/>
    </source>
</evidence>
<dbReference type="Pfam" id="PF14258">
    <property type="entry name" value="DUF4350"/>
    <property type="match status" value="1"/>
</dbReference>
<keyword evidence="1" id="KW-1133">Transmembrane helix</keyword>
<dbReference type="Proteomes" id="UP001500604">
    <property type="component" value="Unassembled WGS sequence"/>
</dbReference>
<comment type="caution">
    <text evidence="3">The sequence shown here is derived from an EMBL/GenBank/DDBJ whole genome shotgun (WGS) entry which is preliminary data.</text>
</comment>
<evidence type="ECO:0000259" key="2">
    <source>
        <dbReference type="Pfam" id="PF14258"/>
    </source>
</evidence>
<dbReference type="InterPro" id="IPR025646">
    <property type="entry name" value="DUF4350"/>
</dbReference>
<dbReference type="RefSeq" id="WP_345197834.1">
    <property type="nucleotide sequence ID" value="NZ_BAABFL010000453.1"/>
</dbReference>
<feature type="domain" description="DUF4350" evidence="2">
    <location>
        <begin position="44"/>
        <end position="254"/>
    </location>
</feature>
<sequence length="412" mass="46503">MTKRLGIICVIVLLTGLAIYGFKTFFEPWEKNIDHGFSREAGINPFLAAEHYLTKLGYDVQSDDSAAILNNLSSVSTLLISQAELVRSESRSRQLETWLLQGGHLIIEAPSAGQVSRHVLLAPFAVSRVKQENNASTADDQHQHALSEIAGISENDEDRTALIPQEQLTQIQFENASDAVIAYFSPDFILEHSKVQQEGDGISEEPLPLYQSGDEDGLHFIQFPVGEGLLTVVSDTSLWHSRRIGQFDHAYLLHMLSRRLESSEQTIRIIRGTQMPPLTTIVWQAAPELVIAFGLLLSAWLVYRSRRFGAVQEPDFSRRRAISEHVRASADFLWRHQRYKALLEPLQQAVMKKANQRYPGSRSDKNELYRYLADRTGLEAIDIRLALSMPDNVNETGFVRQVALLQKIRESL</sequence>
<protein>
    <submittedName>
        <fullName evidence="3">DUF4350 domain-containing protein</fullName>
    </submittedName>
</protein>
<accession>A0ABP8V640</accession>
<keyword evidence="1" id="KW-0812">Transmembrane</keyword>
<dbReference type="EMBL" id="BAABFL010000453">
    <property type="protein sequence ID" value="GAA4651459.1"/>
    <property type="molecule type" value="Genomic_DNA"/>
</dbReference>
<feature type="transmembrane region" description="Helical" evidence="1">
    <location>
        <begin position="281"/>
        <end position="303"/>
    </location>
</feature>
<organism evidence="3 4">
    <name type="scientific">Kistimonas scapharcae</name>
    <dbReference type="NCBI Taxonomy" id="1036133"/>
    <lineage>
        <taxon>Bacteria</taxon>
        <taxon>Pseudomonadati</taxon>
        <taxon>Pseudomonadota</taxon>
        <taxon>Gammaproteobacteria</taxon>
        <taxon>Oceanospirillales</taxon>
        <taxon>Endozoicomonadaceae</taxon>
        <taxon>Kistimonas</taxon>
    </lineage>
</organism>
<proteinExistence type="predicted"/>
<keyword evidence="1" id="KW-0472">Membrane</keyword>
<gene>
    <name evidence="3" type="ORF">GCM10023116_37430</name>
</gene>
<name>A0ABP8V640_9GAMM</name>
<keyword evidence="4" id="KW-1185">Reference proteome</keyword>
<evidence type="ECO:0000313" key="3">
    <source>
        <dbReference type="EMBL" id="GAA4651459.1"/>
    </source>
</evidence>
<evidence type="ECO:0000256" key="1">
    <source>
        <dbReference type="SAM" id="Phobius"/>
    </source>
</evidence>